<feature type="compositionally biased region" description="Gly residues" evidence="6">
    <location>
        <begin position="166"/>
        <end position="191"/>
    </location>
</feature>
<feature type="compositionally biased region" description="Low complexity" evidence="6">
    <location>
        <begin position="542"/>
        <end position="566"/>
    </location>
</feature>
<evidence type="ECO:0000256" key="5">
    <source>
        <dbReference type="ARBA" id="ARBA00023242"/>
    </source>
</evidence>
<keyword evidence="7" id="KW-1133">Transmembrane helix</keyword>
<feature type="compositionally biased region" description="Polar residues" evidence="6">
    <location>
        <begin position="389"/>
        <end position="402"/>
    </location>
</feature>
<keyword evidence="7" id="KW-0812">Transmembrane</keyword>
<evidence type="ECO:0000256" key="1">
    <source>
        <dbReference type="ARBA" id="ARBA00004123"/>
    </source>
</evidence>
<reference evidence="9 10" key="1">
    <citation type="submission" date="2011-10" db="EMBL/GenBank/DDBJ databases">
        <authorList>
            <person name="Genoscope - CEA"/>
        </authorList>
    </citation>
    <scope>NUCLEOTIDE SEQUENCE [LARGE SCALE GENOMIC DNA]</scope>
    <source>
        <strain evidence="9 10">RCC 1105</strain>
    </source>
</reference>
<dbReference type="AlphaFoldDB" id="K8EHK1"/>
<dbReference type="PANTHER" id="PTHR31677:SF157">
    <property type="entry name" value="AP2_ERF DOMAIN-CONTAINING PROTEIN"/>
    <property type="match status" value="1"/>
</dbReference>
<evidence type="ECO:0000256" key="2">
    <source>
        <dbReference type="ARBA" id="ARBA00023015"/>
    </source>
</evidence>
<sequence>MNEDENPKEDPSSLDGGGGTTAQQGGSTKTKTKKQCSSVYRGVRQRPWGRYEKKNFLFFPLFLLDIFLFFEGAKFLLPNSPQKYSFFLLNNDALINKQTTNSWAAEIRDPNRGARLWLGTFDTAEEAARAYDAAARHIRGPGARTNFQLAPGEEPAPFVLPDPPAGRGGGGGVSGGGGRGGAGRSGGGSGRGPHASKKNKSKDDGKGDEKNGFHGSEPSKFPSAAGLSSFTSLGLPTRGFNGLTPENDLSALVNANLALAQQNLEMSGRHTGSPDYNGIRLSSGYSPTIAGSSSLPGGRLGSLPSPSELLAGSHLKYSSHQSNLGNNRESNGGDNDGKNNNSKDNSNMPAMYGNAGGKRDRGPSSAFFGTSFGVAGSFGSIFPHDMLGTSPSDRSGNKNSTKVDYYDDLNAGTSPSSRGNSTHKGDRYNNNGNNSGGGRGRGFGRGSGGRGGDRNNQTDDENMQNGGNAFKVGSIGYMRDLDDALPLVGSLELGSPDLGNYVEIGRSNDTKNNTNNNSKASLRGTKSKSNASPTKKSGGSSGRSSGNSNEETKSGGRSTRGTTRSSQDPGSDTFDALSALIDQKRK</sequence>
<evidence type="ECO:0000259" key="8">
    <source>
        <dbReference type="PROSITE" id="PS51032"/>
    </source>
</evidence>
<evidence type="ECO:0000313" key="10">
    <source>
        <dbReference type="Proteomes" id="UP000198341"/>
    </source>
</evidence>
<keyword evidence="7" id="KW-0472">Membrane</keyword>
<comment type="subcellular location">
    <subcellularLocation>
        <location evidence="1">Nucleus</location>
    </subcellularLocation>
</comment>
<accession>K8EHK1</accession>
<dbReference type="eggNOG" id="ENOG502QV26">
    <property type="taxonomic scope" value="Eukaryota"/>
</dbReference>
<evidence type="ECO:0000256" key="6">
    <source>
        <dbReference type="SAM" id="MobiDB-lite"/>
    </source>
</evidence>
<keyword evidence="10" id="KW-1185">Reference proteome</keyword>
<dbReference type="PANTHER" id="PTHR31677">
    <property type="entry name" value="AP2 DOMAIN CLASS TRANSCRIPTION FACTOR"/>
    <property type="match status" value="1"/>
</dbReference>
<name>K8EHK1_9CHLO</name>
<dbReference type="PRINTS" id="PR00367">
    <property type="entry name" value="ETHRSPELEMNT"/>
</dbReference>
<feature type="compositionally biased region" description="Low complexity" evidence="6">
    <location>
        <begin position="330"/>
        <end position="347"/>
    </location>
</feature>
<organism evidence="9 10">
    <name type="scientific">Bathycoccus prasinos</name>
    <dbReference type="NCBI Taxonomy" id="41875"/>
    <lineage>
        <taxon>Eukaryota</taxon>
        <taxon>Viridiplantae</taxon>
        <taxon>Chlorophyta</taxon>
        <taxon>Mamiellophyceae</taxon>
        <taxon>Mamiellales</taxon>
        <taxon>Bathycoccaceae</taxon>
        <taxon>Bathycoccus</taxon>
    </lineage>
</organism>
<dbReference type="GO" id="GO:0003677">
    <property type="term" value="F:DNA binding"/>
    <property type="evidence" value="ECO:0007669"/>
    <property type="project" value="UniProtKB-KW"/>
</dbReference>
<gene>
    <name evidence="9" type="ORF">Bathy08g04640</name>
</gene>
<evidence type="ECO:0000256" key="7">
    <source>
        <dbReference type="SAM" id="Phobius"/>
    </source>
</evidence>
<keyword evidence="5" id="KW-0539">Nucleus</keyword>
<dbReference type="STRING" id="41875.K8EHK1"/>
<dbReference type="GeneID" id="19014443"/>
<keyword evidence="2" id="KW-0805">Transcription regulation</keyword>
<feature type="compositionally biased region" description="Gly residues" evidence="6">
    <location>
        <begin position="434"/>
        <end position="450"/>
    </location>
</feature>
<dbReference type="CDD" id="cd00018">
    <property type="entry name" value="AP2"/>
    <property type="match status" value="1"/>
</dbReference>
<dbReference type="PROSITE" id="PS51032">
    <property type="entry name" value="AP2_ERF"/>
    <property type="match status" value="1"/>
</dbReference>
<feature type="region of interest" description="Disordered" evidence="6">
    <location>
        <begin position="318"/>
        <end position="360"/>
    </location>
</feature>
<dbReference type="Gene3D" id="3.30.730.10">
    <property type="entry name" value="AP2/ERF domain"/>
    <property type="match status" value="1"/>
</dbReference>
<keyword evidence="3" id="KW-0238">DNA-binding</keyword>
<dbReference type="GO" id="GO:0005634">
    <property type="term" value="C:nucleus"/>
    <property type="evidence" value="ECO:0007669"/>
    <property type="project" value="UniProtKB-SubCell"/>
</dbReference>
<dbReference type="SUPFAM" id="SSF54171">
    <property type="entry name" value="DNA-binding domain"/>
    <property type="match status" value="1"/>
</dbReference>
<protein>
    <recommendedName>
        <fullName evidence="8">AP2/ERF domain-containing protein</fullName>
    </recommendedName>
</protein>
<dbReference type="RefSeq" id="XP_007511516.1">
    <property type="nucleotide sequence ID" value="XM_007511454.1"/>
</dbReference>
<evidence type="ECO:0000256" key="4">
    <source>
        <dbReference type="ARBA" id="ARBA00023163"/>
    </source>
</evidence>
<dbReference type="Proteomes" id="UP000198341">
    <property type="component" value="Chromosome 8"/>
</dbReference>
<feature type="domain" description="AP2/ERF" evidence="8">
    <location>
        <begin position="39"/>
        <end position="148"/>
    </location>
</feature>
<feature type="compositionally biased region" description="Polar residues" evidence="6">
    <location>
        <begin position="411"/>
        <end position="422"/>
    </location>
</feature>
<feature type="region of interest" description="Disordered" evidence="6">
    <location>
        <begin position="1"/>
        <end position="36"/>
    </location>
</feature>
<feature type="compositionally biased region" description="Basic and acidic residues" evidence="6">
    <location>
        <begin position="201"/>
        <end position="212"/>
    </location>
</feature>
<dbReference type="EMBL" id="FO082271">
    <property type="protein sequence ID" value="CCO17637.1"/>
    <property type="molecule type" value="Genomic_DNA"/>
</dbReference>
<evidence type="ECO:0000256" key="3">
    <source>
        <dbReference type="ARBA" id="ARBA00023125"/>
    </source>
</evidence>
<evidence type="ECO:0000313" key="9">
    <source>
        <dbReference type="EMBL" id="CCO17637.1"/>
    </source>
</evidence>
<dbReference type="InterPro" id="IPR001471">
    <property type="entry name" value="AP2/ERF_dom"/>
</dbReference>
<dbReference type="KEGG" id="bpg:Bathy08g04640"/>
<dbReference type="OrthoDB" id="550883at2759"/>
<dbReference type="SMART" id="SM00380">
    <property type="entry name" value="AP2"/>
    <property type="match status" value="1"/>
</dbReference>
<feature type="transmembrane region" description="Helical" evidence="7">
    <location>
        <begin position="56"/>
        <end position="77"/>
    </location>
</feature>
<feature type="region of interest" description="Disordered" evidence="6">
    <location>
        <begin position="388"/>
        <end position="467"/>
    </location>
</feature>
<proteinExistence type="predicted"/>
<feature type="compositionally biased region" description="Polar residues" evidence="6">
    <location>
        <begin position="318"/>
        <end position="329"/>
    </location>
</feature>
<feature type="region of interest" description="Disordered" evidence="6">
    <location>
        <begin position="143"/>
        <end position="224"/>
    </location>
</feature>
<feature type="compositionally biased region" description="Low complexity" evidence="6">
    <location>
        <begin position="510"/>
        <end position="519"/>
    </location>
</feature>
<feature type="region of interest" description="Disordered" evidence="6">
    <location>
        <begin position="504"/>
        <end position="586"/>
    </location>
</feature>
<dbReference type="Pfam" id="PF00847">
    <property type="entry name" value="AP2"/>
    <property type="match status" value="1"/>
</dbReference>
<dbReference type="GO" id="GO:0003700">
    <property type="term" value="F:DNA-binding transcription factor activity"/>
    <property type="evidence" value="ECO:0007669"/>
    <property type="project" value="InterPro"/>
</dbReference>
<dbReference type="InterPro" id="IPR036955">
    <property type="entry name" value="AP2/ERF_dom_sf"/>
</dbReference>
<keyword evidence="4" id="KW-0804">Transcription</keyword>
<dbReference type="InterPro" id="IPR016177">
    <property type="entry name" value="DNA-bd_dom_sf"/>
</dbReference>